<dbReference type="RefSeq" id="XP_010939789.1">
    <property type="nucleotide sequence ID" value="XM_010941487.1"/>
</dbReference>
<dbReference type="KEGG" id="egu:105058534"/>
<gene>
    <name evidence="8" type="primary">LOC105058534</name>
</gene>
<keyword evidence="3 5" id="KW-0560">Oxidoreductase</keyword>
<dbReference type="Gene3D" id="2.60.120.330">
    <property type="entry name" value="B-lactam Antibiotic, Isopenicillin N Synthase, Chain"/>
    <property type="match status" value="1"/>
</dbReference>
<dbReference type="InterPro" id="IPR026992">
    <property type="entry name" value="DIOX_N"/>
</dbReference>
<accession>A0A6I9SHL7</accession>
<dbReference type="GeneID" id="105058534"/>
<feature type="domain" description="Fe2OG dioxygenase" evidence="6">
    <location>
        <begin position="202"/>
        <end position="305"/>
    </location>
</feature>
<evidence type="ECO:0000256" key="2">
    <source>
        <dbReference type="ARBA" id="ARBA00022723"/>
    </source>
</evidence>
<dbReference type="InterPro" id="IPR005123">
    <property type="entry name" value="Oxoglu/Fe-dep_dioxygenase_dom"/>
</dbReference>
<evidence type="ECO:0000313" key="8">
    <source>
        <dbReference type="RefSeq" id="XP_010939789.1"/>
    </source>
</evidence>
<evidence type="ECO:0000256" key="5">
    <source>
        <dbReference type="RuleBase" id="RU003682"/>
    </source>
</evidence>
<dbReference type="AlphaFoldDB" id="A0A6I9SHL7"/>
<dbReference type="PANTHER" id="PTHR47991">
    <property type="entry name" value="OXOGLUTARATE/IRON-DEPENDENT DIOXYGENASE"/>
    <property type="match status" value="1"/>
</dbReference>
<evidence type="ECO:0000313" key="7">
    <source>
        <dbReference type="Proteomes" id="UP000504607"/>
    </source>
</evidence>
<dbReference type="InterPro" id="IPR027443">
    <property type="entry name" value="IPNS-like_sf"/>
</dbReference>
<proteinExistence type="inferred from homology"/>
<dbReference type="FunFam" id="2.60.120.330:FF:000134">
    <property type="entry name" value="Uncharacterized protein"/>
    <property type="match status" value="1"/>
</dbReference>
<dbReference type="Proteomes" id="UP000504607">
    <property type="component" value="Chromosome 15"/>
</dbReference>
<keyword evidence="2 5" id="KW-0479">Metal-binding</keyword>
<dbReference type="GO" id="GO:0046872">
    <property type="term" value="F:metal ion binding"/>
    <property type="evidence" value="ECO:0007669"/>
    <property type="project" value="UniProtKB-KW"/>
</dbReference>
<keyword evidence="4 5" id="KW-0408">Iron</keyword>
<evidence type="ECO:0000256" key="1">
    <source>
        <dbReference type="ARBA" id="ARBA00008056"/>
    </source>
</evidence>
<organism evidence="7 8">
    <name type="scientific">Elaeis guineensis var. tenera</name>
    <name type="common">Oil palm</name>
    <dbReference type="NCBI Taxonomy" id="51953"/>
    <lineage>
        <taxon>Eukaryota</taxon>
        <taxon>Viridiplantae</taxon>
        <taxon>Streptophyta</taxon>
        <taxon>Embryophyta</taxon>
        <taxon>Tracheophyta</taxon>
        <taxon>Spermatophyta</taxon>
        <taxon>Magnoliopsida</taxon>
        <taxon>Liliopsida</taxon>
        <taxon>Arecaceae</taxon>
        <taxon>Arecoideae</taxon>
        <taxon>Cocoseae</taxon>
        <taxon>Elaeidinae</taxon>
        <taxon>Elaeis</taxon>
    </lineage>
</organism>
<dbReference type="GO" id="GO:0016491">
    <property type="term" value="F:oxidoreductase activity"/>
    <property type="evidence" value="ECO:0007669"/>
    <property type="project" value="UniProtKB-KW"/>
</dbReference>
<dbReference type="InterPro" id="IPR044861">
    <property type="entry name" value="IPNS-like_FE2OG_OXY"/>
</dbReference>
<dbReference type="PROSITE" id="PS51471">
    <property type="entry name" value="FE2OG_OXY"/>
    <property type="match status" value="1"/>
</dbReference>
<dbReference type="OrthoDB" id="288590at2759"/>
<dbReference type="Pfam" id="PF03171">
    <property type="entry name" value="2OG-FeII_Oxy"/>
    <property type="match status" value="1"/>
</dbReference>
<sequence length="355" mass="39596">MAAPLHLHSSQASPLPNSIKELSDSAGLSSIPFLYASRSSEALLTDVVEHEVPIIDFSLLKKGTPDQRSQTVRDLGKACEEWGFFKVVNHGVPERLKDTMVDALGGFFDLTEEEKGEYTRKHVMDPIRCGTSFNLNVDKFRFWRDYLKVFVHPVFHSPAKPHGFREISQEYTTCMRVLAMDLLAGIWESLGLEESNLTTALDLHSCFQIFIGNYYPPCPQPELAMGLPPHSDHGLLTILLQNGVDGLQLKHKGNWVNVKPHPNSFLVNTGDHMEIISNGKYKSVVHRAVVNSKSTRISIANAIGPSLDAVVVPAMELVSDGGSSVAYHGMRYREFIEHQQANPLKDKSVLDRIRL</sequence>
<reference evidence="8" key="1">
    <citation type="submission" date="2025-08" db="UniProtKB">
        <authorList>
            <consortium name="RefSeq"/>
        </authorList>
    </citation>
    <scope>IDENTIFICATION</scope>
</reference>
<dbReference type="InParanoid" id="A0A6I9SHL7"/>
<dbReference type="SUPFAM" id="SSF51197">
    <property type="entry name" value="Clavaminate synthase-like"/>
    <property type="match status" value="1"/>
</dbReference>
<name>A0A6I9SHL7_ELAGV</name>
<dbReference type="InterPro" id="IPR050295">
    <property type="entry name" value="Plant_2OG-oxidoreductases"/>
</dbReference>
<comment type="similarity">
    <text evidence="1 5">Belongs to the iron/ascorbate-dependent oxidoreductase family.</text>
</comment>
<dbReference type="Pfam" id="PF14226">
    <property type="entry name" value="DIOX_N"/>
    <property type="match status" value="1"/>
</dbReference>
<evidence type="ECO:0000256" key="4">
    <source>
        <dbReference type="ARBA" id="ARBA00023004"/>
    </source>
</evidence>
<keyword evidence="7" id="KW-1185">Reference proteome</keyword>
<protein>
    <submittedName>
        <fullName evidence="8">Protein DMR6-LIKE OXYGENASE 1-like</fullName>
    </submittedName>
</protein>
<evidence type="ECO:0000259" key="6">
    <source>
        <dbReference type="PROSITE" id="PS51471"/>
    </source>
</evidence>
<evidence type="ECO:0000256" key="3">
    <source>
        <dbReference type="ARBA" id="ARBA00023002"/>
    </source>
</evidence>